<evidence type="ECO:0000313" key="2">
    <source>
        <dbReference type="Proteomes" id="UP000595140"/>
    </source>
</evidence>
<accession>A0A484KI38</accession>
<organism evidence="1 2">
    <name type="scientific">Cuscuta campestris</name>
    <dbReference type="NCBI Taxonomy" id="132261"/>
    <lineage>
        <taxon>Eukaryota</taxon>
        <taxon>Viridiplantae</taxon>
        <taxon>Streptophyta</taxon>
        <taxon>Embryophyta</taxon>
        <taxon>Tracheophyta</taxon>
        <taxon>Spermatophyta</taxon>
        <taxon>Magnoliopsida</taxon>
        <taxon>eudicotyledons</taxon>
        <taxon>Gunneridae</taxon>
        <taxon>Pentapetalae</taxon>
        <taxon>asterids</taxon>
        <taxon>lamiids</taxon>
        <taxon>Solanales</taxon>
        <taxon>Convolvulaceae</taxon>
        <taxon>Cuscuteae</taxon>
        <taxon>Cuscuta</taxon>
        <taxon>Cuscuta subgen. Grammica</taxon>
        <taxon>Cuscuta sect. Cleistogrammica</taxon>
    </lineage>
</organism>
<keyword evidence="2" id="KW-1185">Reference proteome</keyword>
<dbReference type="AlphaFoldDB" id="A0A484KI38"/>
<dbReference type="EMBL" id="OOIL02000473">
    <property type="protein sequence ID" value="VFQ65621.1"/>
    <property type="molecule type" value="Genomic_DNA"/>
</dbReference>
<sequence length="207" mass="23485">MFYHIRLCPSTSPSKPFLSDSQPREQLLQVQLRSFELEIGLEVFPRAWKFVDDGHHLKGLAYAYFLLIAFVEYYCKLLSLGDNRFVVDHLVLQHLSDDELLCAGILSLILFVQAAPKLLGKLCTSVDGVQHLGQPLEDNVDGEIVIVVPCLVHHRHEEVVSIVGPGRILLQVLRKSEDGQEERHLLLPHFEVRAIELRWPLGQTSGH</sequence>
<reference evidence="1 2" key="1">
    <citation type="submission" date="2018-04" db="EMBL/GenBank/DDBJ databases">
        <authorList>
            <person name="Vogel A."/>
        </authorList>
    </citation>
    <scope>NUCLEOTIDE SEQUENCE [LARGE SCALE GENOMIC DNA]</scope>
</reference>
<evidence type="ECO:0000313" key="1">
    <source>
        <dbReference type="EMBL" id="VFQ65621.1"/>
    </source>
</evidence>
<proteinExistence type="predicted"/>
<dbReference type="Proteomes" id="UP000595140">
    <property type="component" value="Unassembled WGS sequence"/>
</dbReference>
<protein>
    <submittedName>
        <fullName evidence="1">Uncharacterized protein</fullName>
    </submittedName>
</protein>
<name>A0A484KI38_9ASTE</name>
<gene>
    <name evidence="1" type="ORF">CCAM_LOCUS7397</name>
</gene>